<dbReference type="Proteomes" id="UP000018320">
    <property type="component" value="Unassembled WGS sequence"/>
</dbReference>
<reference evidence="2 3" key="2">
    <citation type="journal article" date="2013" name="Genome Biol. Evol.">
        <title>Genome sequencing of Giardia lamblia genotypes A2 and B isolates (DH and GS) and comparative analysis with the genomes of genotypes A1 and E (WB and Pig).</title>
        <authorList>
            <person name="Adam R.D."/>
            <person name="Dahlstrom E.W."/>
            <person name="Martens C.A."/>
            <person name="Bruno D.P."/>
            <person name="Barbian K.D."/>
            <person name="Ricklefs S.M."/>
            <person name="Hernandez M.M."/>
            <person name="Narla N.P."/>
            <person name="Patel R.B."/>
            <person name="Porcella S.F."/>
            <person name="Nash T.E."/>
        </authorList>
    </citation>
    <scope>NUCLEOTIDE SEQUENCE [LARGE SCALE GENOMIC DNA]</scope>
    <source>
        <strain evidence="2 3">DH</strain>
    </source>
</reference>
<evidence type="ECO:0000259" key="1">
    <source>
        <dbReference type="Pfam" id="PF06221"/>
    </source>
</evidence>
<dbReference type="Pfam" id="PF06221">
    <property type="entry name" value="zf-C2HC5"/>
    <property type="match status" value="1"/>
</dbReference>
<evidence type="ECO:0000313" key="2">
    <source>
        <dbReference type="EMBL" id="ESU37751.1"/>
    </source>
</evidence>
<reference evidence="3" key="1">
    <citation type="submission" date="2012-02" db="EMBL/GenBank/DDBJ databases">
        <title>Genome sequencing of Giardia lamblia Genotypes A2 and B isolates (DH and GS) and comparative analysis with the genomes of Genotypes A1 and E (WB and Pig).</title>
        <authorList>
            <person name="Adam R."/>
            <person name="Dahlstrom E."/>
            <person name="Martens C."/>
            <person name="Bruno D."/>
            <person name="Barbian K."/>
            <person name="Porcella S.F."/>
            <person name="Nash T."/>
        </authorList>
    </citation>
    <scope>NUCLEOTIDE SEQUENCE</scope>
    <source>
        <strain evidence="3">DH</strain>
    </source>
</reference>
<dbReference type="GO" id="GO:0180022">
    <property type="term" value="C:RQC-trigger complex"/>
    <property type="evidence" value="ECO:0007669"/>
    <property type="project" value="InterPro"/>
</dbReference>
<dbReference type="InterPro" id="IPR009349">
    <property type="entry name" value="TRIP4/RQT4_C2HC5_Znf"/>
</dbReference>
<dbReference type="VEuPathDB" id="GiardiaDB:GL50803_0027694"/>
<dbReference type="EMBL" id="AHGT01000022">
    <property type="protein sequence ID" value="ESU37751.1"/>
    <property type="molecule type" value="Genomic_DNA"/>
</dbReference>
<dbReference type="GO" id="GO:0005634">
    <property type="term" value="C:nucleus"/>
    <property type="evidence" value="ECO:0007669"/>
    <property type="project" value="InterPro"/>
</dbReference>
<feature type="non-terminal residue" evidence="2">
    <location>
        <position position="1"/>
    </location>
</feature>
<dbReference type="AlphaFoldDB" id="V6TG70"/>
<dbReference type="VEuPathDB" id="GiardiaDB:GL50581_1238"/>
<name>V6TG70_GIAIN</name>
<dbReference type="GO" id="GO:0008270">
    <property type="term" value="F:zinc ion binding"/>
    <property type="evidence" value="ECO:0007669"/>
    <property type="project" value="InterPro"/>
</dbReference>
<feature type="domain" description="TRIP4/RQT4 C2HC5-type zinc finger" evidence="1">
    <location>
        <begin position="22"/>
        <end position="66"/>
    </location>
</feature>
<dbReference type="GO" id="GO:0072344">
    <property type="term" value="P:rescue of stalled ribosome"/>
    <property type="evidence" value="ECO:0007669"/>
    <property type="project" value="InterPro"/>
</dbReference>
<organism evidence="2 3">
    <name type="scientific">Giardia intestinalis</name>
    <name type="common">Giardia lamblia</name>
    <dbReference type="NCBI Taxonomy" id="5741"/>
    <lineage>
        <taxon>Eukaryota</taxon>
        <taxon>Metamonada</taxon>
        <taxon>Diplomonadida</taxon>
        <taxon>Hexamitidae</taxon>
        <taxon>Giardiinae</taxon>
        <taxon>Giardia</taxon>
    </lineage>
</organism>
<dbReference type="VEuPathDB" id="GiardiaDB:QR46_3667"/>
<sequence length="153" mass="16449">VLVFAGPSFFCCFPSLKMASRTMCTCHGTIHPLIPARTGALMCLNCGNIVCQAQGLGPCLFCGASCSNEQFAVTEELVTQQSASSASPAARQMNENLKRLVRRNPCEPLTEAEEKTAELFRQTILKNIEDAAEIDPVLAIKDDQDGLLGLLGD</sequence>
<dbReference type="VEuPathDB" id="GiardiaDB:DHA2_152022"/>
<accession>V6TG70</accession>
<evidence type="ECO:0000313" key="3">
    <source>
        <dbReference type="Proteomes" id="UP000018320"/>
    </source>
</evidence>
<proteinExistence type="predicted"/>
<comment type="caution">
    <text evidence="2">The sequence shown here is derived from an EMBL/GenBank/DDBJ whole genome shotgun (WGS) entry which is preliminary data.</text>
</comment>
<protein>
    <recommendedName>
        <fullName evidence="1">TRIP4/RQT4 C2HC5-type zinc finger domain-containing protein</fullName>
    </recommendedName>
</protein>
<gene>
    <name evidence="2" type="ORF">DHA2_152022</name>
</gene>